<accession>E7MZV7</accession>
<sequence length="410" mass="46339">MNIMCQNVNLSDLLVLDVLRDDPVLSFLAAPEDEPTAKKYCISALIAAAETHGLSGNLLPRYLLHVLTSRANLVSETMERTDLPPGTSLRDVFYHDIRLLYPLLTAPTSIFLGETLLDNYEPTRNIYGKTEDFLLPGVAGASSPEEYAEILLAFYAKYGYGDLAAYAAFCWDIAENTLRGIIDFERPRMSDLVGYERQKEQLIHNTRSFVEGKPSNHVLLVGARGTGKSTAVKALAGMYDDMGLRLLQVTKDQLWLLPDIMAQLRRFASKKFIIFLDDLSFEDSDAEFKTVKSAIEGGVSSCPPNVRLYATSNRRHLVRETWRDRQQDELYRDDAMHETISLADRFGLIIQYHTPDQEEYLAIIDYLLRQKGIALTKEELHLAGLRWELTHSGRSGRTAQQFVAHYLGTH</sequence>
<name>E7MZV7_9FIRM</name>
<dbReference type="InterPro" id="IPR008533">
    <property type="entry name" value="DUF815"/>
</dbReference>
<feature type="domain" description="AAA+ ATPase" evidence="1">
    <location>
        <begin position="214"/>
        <end position="333"/>
    </location>
</feature>
<dbReference type="Proteomes" id="UP000004633">
    <property type="component" value="Unassembled WGS sequence"/>
</dbReference>
<dbReference type="CDD" id="cd00009">
    <property type="entry name" value="AAA"/>
    <property type="match status" value="1"/>
</dbReference>
<protein>
    <recommendedName>
        <fullName evidence="1">AAA+ ATPase domain-containing protein</fullName>
    </recommendedName>
</protein>
<dbReference type="SUPFAM" id="SSF52540">
    <property type="entry name" value="P-loop containing nucleoside triphosphate hydrolases"/>
    <property type="match status" value="1"/>
</dbReference>
<evidence type="ECO:0000259" key="1">
    <source>
        <dbReference type="SMART" id="SM00382"/>
    </source>
</evidence>
<dbReference type="HOGENOM" id="CLU_039512_1_1_9"/>
<dbReference type="PANTHER" id="PTHR42935">
    <property type="entry name" value="SLR0930 PROTEIN"/>
    <property type="match status" value="1"/>
</dbReference>
<proteinExistence type="predicted"/>
<evidence type="ECO:0000313" key="3">
    <source>
        <dbReference type="Proteomes" id="UP000004633"/>
    </source>
</evidence>
<organism evidence="2 3">
    <name type="scientific">Selenomonas artemidis F0399</name>
    <dbReference type="NCBI Taxonomy" id="749551"/>
    <lineage>
        <taxon>Bacteria</taxon>
        <taxon>Bacillati</taxon>
        <taxon>Bacillota</taxon>
        <taxon>Negativicutes</taxon>
        <taxon>Selenomonadales</taxon>
        <taxon>Selenomonadaceae</taxon>
        <taxon>Selenomonas</taxon>
    </lineage>
</organism>
<dbReference type="SMART" id="SM00382">
    <property type="entry name" value="AAA"/>
    <property type="match status" value="1"/>
</dbReference>
<evidence type="ECO:0000313" key="2">
    <source>
        <dbReference type="EMBL" id="EFW30621.1"/>
    </source>
</evidence>
<gene>
    <name evidence="2" type="ORF">HMPREF9555_00249</name>
</gene>
<dbReference type="PANTHER" id="PTHR42935:SF1">
    <property type="entry name" value="SLR0930 PROTEIN"/>
    <property type="match status" value="1"/>
</dbReference>
<dbReference type="Gene3D" id="3.40.50.300">
    <property type="entry name" value="P-loop containing nucleotide triphosphate hydrolases"/>
    <property type="match status" value="1"/>
</dbReference>
<dbReference type="InterPro" id="IPR027417">
    <property type="entry name" value="P-loop_NTPase"/>
</dbReference>
<keyword evidence="3" id="KW-1185">Reference proteome</keyword>
<dbReference type="AlphaFoldDB" id="E7MZV7"/>
<dbReference type="STRING" id="749551.HMPREF9555_00249"/>
<dbReference type="EMBL" id="AECV01000001">
    <property type="protein sequence ID" value="EFW30621.1"/>
    <property type="molecule type" value="Genomic_DNA"/>
</dbReference>
<dbReference type="Pfam" id="PF05673">
    <property type="entry name" value="DUF815"/>
    <property type="match status" value="1"/>
</dbReference>
<comment type="caution">
    <text evidence="2">The sequence shown here is derived from an EMBL/GenBank/DDBJ whole genome shotgun (WGS) entry which is preliminary data.</text>
</comment>
<reference evidence="2 3" key="1">
    <citation type="submission" date="2010-08" db="EMBL/GenBank/DDBJ databases">
        <authorList>
            <person name="Weinstock G."/>
            <person name="Sodergren E."/>
            <person name="Clifton S."/>
            <person name="Fulton L."/>
            <person name="Fulton B."/>
            <person name="Courtney L."/>
            <person name="Fronick C."/>
            <person name="Harrison M."/>
            <person name="Strong C."/>
            <person name="Farmer C."/>
            <person name="Delahaunty K."/>
            <person name="Markovic C."/>
            <person name="Hall O."/>
            <person name="Minx P."/>
            <person name="Tomlinson C."/>
            <person name="Mitreva M."/>
            <person name="Hou S."/>
            <person name="Chen J."/>
            <person name="Wollam A."/>
            <person name="Pepin K.H."/>
            <person name="Johnson M."/>
            <person name="Bhonagiri V."/>
            <person name="Zhang X."/>
            <person name="Suruliraj S."/>
            <person name="Warren W."/>
            <person name="Chinwalla A."/>
            <person name="Mardis E.R."/>
            <person name="Wilson R.K."/>
        </authorList>
    </citation>
    <scope>NUCLEOTIDE SEQUENCE [LARGE SCALE GENOMIC DNA]</scope>
    <source>
        <strain evidence="2 3">F0399</strain>
    </source>
</reference>
<dbReference type="InterPro" id="IPR003593">
    <property type="entry name" value="AAA+_ATPase"/>
</dbReference>